<dbReference type="InterPro" id="IPR018448">
    <property type="entry name" value="TatB"/>
</dbReference>
<dbReference type="RefSeq" id="WP_092404517.1">
    <property type="nucleotide sequence ID" value="NZ_FOVF01000002.1"/>
</dbReference>
<dbReference type="PANTHER" id="PTHR33162">
    <property type="entry name" value="SEC-INDEPENDENT PROTEIN TRANSLOCASE PROTEIN TATA, CHLOROPLASTIC"/>
    <property type="match status" value="1"/>
</dbReference>
<comment type="function">
    <text evidence="9">Part of the twin-arginine translocation (Tat) system that transports large folded proteins containing a characteristic twin-arginine motif in their signal peptide across membranes. Together with TatC, TatB is part of a receptor directly interacting with Tat signal peptides. TatB may form an oligomeric binding site that transiently accommodates folded Tat precursor proteins before their translocation.</text>
</comment>
<evidence type="ECO:0000256" key="5">
    <source>
        <dbReference type="ARBA" id="ARBA00022927"/>
    </source>
</evidence>
<dbReference type="AlphaFoldDB" id="A0A1I4VLN9"/>
<dbReference type="GO" id="GO:0043953">
    <property type="term" value="P:protein transport by the Tat complex"/>
    <property type="evidence" value="ECO:0007669"/>
    <property type="project" value="UniProtKB-UniRule"/>
</dbReference>
<dbReference type="Gene3D" id="1.20.5.3310">
    <property type="match status" value="1"/>
</dbReference>
<name>A0A1I4VLN9_9GAMM</name>
<keyword evidence="3 9" id="KW-1003">Cell membrane</keyword>
<comment type="subcellular location">
    <subcellularLocation>
        <location evidence="9">Cell membrane</location>
        <topology evidence="9">Single-pass membrane protein</topology>
    </subcellularLocation>
    <subcellularLocation>
        <location evidence="1">Membrane</location>
        <topology evidence="1">Single-pass membrane protein</topology>
    </subcellularLocation>
</comment>
<keyword evidence="4 9" id="KW-0812">Transmembrane</keyword>
<evidence type="ECO:0000256" key="2">
    <source>
        <dbReference type="ARBA" id="ARBA00022448"/>
    </source>
</evidence>
<keyword evidence="8 9" id="KW-0472">Membrane</keyword>
<dbReference type="GO" id="GO:0033281">
    <property type="term" value="C:TAT protein transport complex"/>
    <property type="evidence" value="ECO:0007669"/>
    <property type="project" value="UniProtKB-UniRule"/>
</dbReference>
<dbReference type="PRINTS" id="PR01506">
    <property type="entry name" value="TATBPROTEIN"/>
</dbReference>
<keyword evidence="2 9" id="KW-0813">Transport</keyword>
<dbReference type="EMBL" id="FOVF01000002">
    <property type="protein sequence ID" value="SFN02151.1"/>
    <property type="molecule type" value="Genomic_DNA"/>
</dbReference>
<dbReference type="OrthoDB" id="9816005at2"/>
<evidence type="ECO:0000313" key="11">
    <source>
        <dbReference type="EMBL" id="SFN02151.1"/>
    </source>
</evidence>
<evidence type="ECO:0000256" key="6">
    <source>
        <dbReference type="ARBA" id="ARBA00022989"/>
    </source>
</evidence>
<evidence type="ECO:0000313" key="12">
    <source>
        <dbReference type="Proteomes" id="UP000198575"/>
    </source>
</evidence>
<evidence type="ECO:0000256" key="3">
    <source>
        <dbReference type="ARBA" id="ARBA00022475"/>
    </source>
</evidence>
<evidence type="ECO:0000256" key="10">
    <source>
        <dbReference type="SAM" id="MobiDB-lite"/>
    </source>
</evidence>
<evidence type="ECO:0000256" key="8">
    <source>
        <dbReference type="ARBA" id="ARBA00023136"/>
    </source>
</evidence>
<keyword evidence="6 9" id="KW-1133">Transmembrane helix</keyword>
<proteinExistence type="inferred from homology"/>
<reference evidence="11 12" key="1">
    <citation type="submission" date="2016-10" db="EMBL/GenBank/DDBJ databases">
        <authorList>
            <person name="de Groot N.N."/>
        </authorList>
    </citation>
    <scope>NUCLEOTIDE SEQUENCE [LARGE SCALE GENOMIC DNA]</scope>
    <source>
        <strain evidence="11 12">CGMCC 1.7659</strain>
    </source>
</reference>
<keyword evidence="7 9" id="KW-0811">Translocation</keyword>
<gene>
    <name evidence="9" type="primary">tatB</name>
    <name evidence="11" type="ORF">SAMN05216289_102217</name>
</gene>
<dbReference type="HAMAP" id="MF_00237">
    <property type="entry name" value="TatB"/>
    <property type="match status" value="1"/>
</dbReference>
<evidence type="ECO:0000256" key="1">
    <source>
        <dbReference type="ARBA" id="ARBA00004167"/>
    </source>
</evidence>
<organism evidence="11 12">
    <name type="scientific">Dokdonella immobilis</name>
    <dbReference type="NCBI Taxonomy" id="578942"/>
    <lineage>
        <taxon>Bacteria</taxon>
        <taxon>Pseudomonadati</taxon>
        <taxon>Pseudomonadota</taxon>
        <taxon>Gammaproteobacteria</taxon>
        <taxon>Lysobacterales</taxon>
        <taxon>Rhodanobacteraceae</taxon>
        <taxon>Dokdonella</taxon>
    </lineage>
</organism>
<comment type="subunit">
    <text evidence="9">The Tat system comprises two distinct complexes: a TatABC complex, containing multiple copies of TatA, TatB and TatC subunits, and a separate TatA complex, containing only TatA subunits. Substrates initially bind to the TatABC complex, which probably triggers association of the separate TatA complex to form the active translocon.</text>
</comment>
<evidence type="ECO:0000256" key="9">
    <source>
        <dbReference type="HAMAP-Rule" id="MF_00237"/>
    </source>
</evidence>
<accession>A0A1I4VLN9</accession>
<evidence type="ECO:0000256" key="7">
    <source>
        <dbReference type="ARBA" id="ARBA00023010"/>
    </source>
</evidence>
<dbReference type="PANTHER" id="PTHR33162:SF1">
    <property type="entry name" value="SEC-INDEPENDENT PROTEIN TRANSLOCASE PROTEIN TATA, CHLOROPLASTIC"/>
    <property type="match status" value="1"/>
</dbReference>
<evidence type="ECO:0000256" key="4">
    <source>
        <dbReference type="ARBA" id="ARBA00022692"/>
    </source>
</evidence>
<dbReference type="NCBIfam" id="TIGR01410">
    <property type="entry name" value="tatB"/>
    <property type="match status" value="1"/>
</dbReference>
<keyword evidence="5 9" id="KW-0653">Protein transport</keyword>
<dbReference type="InterPro" id="IPR003369">
    <property type="entry name" value="TatA/B/E"/>
</dbReference>
<dbReference type="Proteomes" id="UP000198575">
    <property type="component" value="Unassembled WGS sequence"/>
</dbReference>
<comment type="similarity">
    <text evidence="9">Belongs to the TatB family.</text>
</comment>
<dbReference type="Pfam" id="PF02416">
    <property type="entry name" value="TatA_B_E"/>
    <property type="match status" value="1"/>
</dbReference>
<keyword evidence="12" id="KW-1185">Reference proteome</keyword>
<dbReference type="GO" id="GO:0008320">
    <property type="term" value="F:protein transmembrane transporter activity"/>
    <property type="evidence" value="ECO:0007669"/>
    <property type="project" value="UniProtKB-UniRule"/>
</dbReference>
<feature type="region of interest" description="Disordered" evidence="10">
    <location>
        <begin position="81"/>
        <end position="100"/>
    </location>
</feature>
<dbReference type="STRING" id="578942.SAMN05216289_102217"/>
<protein>
    <recommendedName>
        <fullName evidence="9">Sec-independent protein translocase protein TatB</fullName>
    </recommendedName>
</protein>
<sequence length="100" mass="10979">MFDLSFAELALIAVVALLVLGPERLPGVARTAGALLRRLRNSWQGVRSEIERELAAEDIKRSIRETAHSVDLRADIESAGEQIRKAASETTDKPSADEPR</sequence>